<dbReference type="EC" id="2.1.1.-" evidence="1"/>
<evidence type="ECO:0000313" key="1">
    <source>
        <dbReference type="EMBL" id="MFC6331010.1"/>
    </source>
</evidence>
<dbReference type="SUPFAM" id="SSF53335">
    <property type="entry name" value="S-adenosyl-L-methionine-dependent methyltransferases"/>
    <property type="match status" value="1"/>
</dbReference>
<reference evidence="2" key="1">
    <citation type="journal article" date="2019" name="Int. J. Syst. Evol. Microbiol.">
        <title>The Global Catalogue of Microorganisms (GCM) 10K type strain sequencing project: providing services to taxonomists for standard genome sequencing and annotation.</title>
        <authorList>
            <consortium name="The Broad Institute Genomics Platform"/>
            <consortium name="The Broad Institute Genome Sequencing Center for Infectious Disease"/>
            <person name="Wu L."/>
            <person name="Ma J."/>
        </authorList>
    </citation>
    <scope>NUCLEOTIDE SEQUENCE [LARGE SCALE GENOMIC DNA]</scope>
    <source>
        <strain evidence="2">PCU 280</strain>
    </source>
</reference>
<dbReference type="GO" id="GO:0032259">
    <property type="term" value="P:methylation"/>
    <property type="evidence" value="ECO:0007669"/>
    <property type="project" value="UniProtKB-KW"/>
</dbReference>
<dbReference type="InterPro" id="IPR029063">
    <property type="entry name" value="SAM-dependent_MTases_sf"/>
</dbReference>
<keyword evidence="2" id="KW-1185">Reference proteome</keyword>
<keyword evidence="1" id="KW-0489">Methyltransferase</keyword>
<dbReference type="Proteomes" id="UP001596233">
    <property type="component" value="Unassembled WGS sequence"/>
</dbReference>
<dbReference type="GO" id="GO:0008168">
    <property type="term" value="F:methyltransferase activity"/>
    <property type="evidence" value="ECO:0007669"/>
    <property type="project" value="UniProtKB-KW"/>
</dbReference>
<sequence length="221" mass="25185">MVSAYEEVCIWEKTEAVQSMQKCGLGNGMIAMDLGCGLAHYTIPAAIIVGREGKVIAVDHDKKITKTTYNRLMDAGITNVELVCANHLELNHIPDSSIDFLIIYDMIHTNPRIEVYPVIKRLLKKGGILSFLAFGEIRIRKNPEGQLIKSDKGKNITDTYDAALMRIHDEINFNGFELVNIIENGGDHFDHFHSPYHWKKYGEVRLKTLERGNIYNYKNYK</sequence>
<protein>
    <submittedName>
        <fullName evidence="1">Class I SAM-dependent methyltransferase</fullName>
        <ecNumber evidence="1">2.1.1.-</ecNumber>
    </submittedName>
</protein>
<keyword evidence="1" id="KW-0808">Transferase</keyword>
<dbReference type="Gene3D" id="3.40.50.150">
    <property type="entry name" value="Vaccinia Virus protein VP39"/>
    <property type="match status" value="1"/>
</dbReference>
<name>A0ABW1V185_9BACL</name>
<organism evidence="1 2">
    <name type="scientific">Paenibacillus septentrionalis</name>
    <dbReference type="NCBI Taxonomy" id="429342"/>
    <lineage>
        <taxon>Bacteria</taxon>
        <taxon>Bacillati</taxon>
        <taxon>Bacillota</taxon>
        <taxon>Bacilli</taxon>
        <taxon>Bacillales</taxon>
        <taxon>Paenibacillaceae</taxon>
        <taxon>Paenibacillus</taxon>
    </lineage>
</organism>
<dbReference type="EMBL" id="JBHSTE010000001">
    <property type="protein sequence ID" value="MFC6331010.1"/>
    <property type="molecule type" value="Genomic_DNA"/>
</dbReference>
<dbReference type="CDD" id="cd02440">
    <property type="entry name" value="AdoMet_MTases"/>
    <property type="match status" value="1"/>
</dbReference>
<dbReference type="Pfam" id="PF01209">
    <property type="entry name" value="Ubie_methyltran"/>
    <property type="match status" value="1"/>
</dbReference>
<gene>
    <name evidence="1" type="ORF">ACFP56_00125</name>
</gene>
<accession>A0ABW1V185</accession>
<proteinExistence type="predicted"/>
<evidence type="ECO:0000313" key="2">
    <source>
        <dbReference type="Proteomes" id="UP001596233"/>
    </source>
</evidence>
<dbReference type="RefSeq" id="WP_379231712.1">
    <property type="nucleotide sequence ID" value="NZ_JBHSTE010000001.1"/>
</dbReference>
<comment type="caution">
    <text evidence="1">The sequence shown here is derived from an EMBL/GenBank/DDBJ whole genome shotgun (WGS) entry which is preliminary data.</text>
</comment>